<dbReference type="Gene3D" id="3.40.5.10">
    <property type="entry name" value="Ribosomal protein L9, N-terminal domain"/>
    <property type="match status" value="1"/>
</dbReference>
<dbReference type="AlphaFoldDB" id="X1BTQ0"/>
<dbReference type="EMBL" id="BART01019968">
    <property type="protein sequence ID" value="GAG98440.1"/>
    <property type="molecule type" value="Genomic_DNA"/>
</dbReference>
<name>X1BTQ0_9ZZZZ</name>
<dbReference type="InterPro" id="IPR036935">
    <property type="entry name" value="Ribosomal_bL9_N_sf"/>
</dbReference>
<feature type="non-terminal residue" evidence="5">
    <location>
        <position position="41"/>
    </location>
</feature>
<reference evidence="5" key="1">
    <citation type="journal article" date="2014" name="Front. Microbiol.">
        <title>High frequency of phylogenetically diverse reductive dehalogenase-homologous genes in deep subseafloor sedimentary metagenomes.</title>
        <authorList>
            <person name="Kawai M."/>
            <person name="Futagami T."/>
            <person name="Toyoda A."/>
            <person name="Takaki Y."/>
            <person name="Nishi S."/>
            <person name="Hori S."/>
            <person name="Arai W."/>
            <person name="Tsubouchi T."/>
            <person name="Morono Y."/>
            <person name="Uchiyama I."/>
            <person name="Ito T."/>
            <person name="Fujiyama A."/>
            <person name="Inagaki F."/>
            <person name="Takami H."/>
        </authorList>
    </citation>
    <scope>NUCLEOTIDE SEQUENCE</scope>
    <source>
        <strain evidence="5">Expedition CK06-06</strain>
    </source>
</reference>
<organism evidence="5">
    <name type="scientific">marine sediment metagenome</name>
    <dbReference type="NCBI Taxonomy" id="412755"/>
    <lineage>
        <taxon>unclassified sequences</taxon>
        <taxon>metagenomes</taxon>
        <taxon>ecological metagenomes</taxon>
    </lineage>
</organism>
<dbReference type="InterPro" id="IPR020070">
    <property type="entry name" value="Ribosomal_bL9_N"/>
</dbReference>
<dbReference type="InterPro" id="IPR009027">
    <property type="entry name" value="Ribosomal_bL9/RNase_H1_N"/>
</dbReference>
<dbReference type="GO" id="GO:0006412">
    <property type="term" value="P:translation"/>
    <property type="evidence" value="ECO:0007669"/>
    <property type="project" value="InterPro"/>
</dbReference>
<keyword evidence="3" id="KW-0687">Ribonucleoprotein</keyword>
<evidence type="ECO:0000256" key="3">
    <source>
        <dbReference type="ARBA" id="ARBA00023274"/>
    </source>
</evidence>
<sequence length="41" mass="4570">MKVILREDVKGKGKSGEIIDVKSGFARNYLIPQNFAYPATD</sequence>
<feature type="domain" description="Ribosomal protein L9" evidence="4">
    <location>
        <begin position="13"/>
        <end position="40"/>
    </location>
</feature>
<evidence type="ECO:0000256" key="1">
    <source>
        <dbReference type="ARBA" id="ARBA00010605"/>
    </source>
</evidence>
<comment type="caution">
    <text evidence="5">The sequence shown here is derived from an EMBL/GenBank/DDBJ whole genome shotgun (WGS) entry which is preliminary data.</text>
</comment>
<dbReference type="SUPFAM" id="SSF55658">
    <property type="entry name" value="L9 N-domain-like"/>
    <property type="match status" value="1"/>
</dbReference>
<comment type="similarity">
    <text evidence="1">Belongs to the bacterial ribosomal protein bL9 family.</text>
</comment>
<dbReference type="Pfam" id="PF01281">
    <property type="entry name" value="Ribosomal_L9_N"/>
    <property type="match status" value="1"/>
</dbReference>
<protein>
    <recommendedName>
        <fullName evidence="4">Ribosomal protein L9 domain-containing protein</fullName>
    </recommendedName>
</protein>
<dbReference type="GO" id="GO:1990904">
    <property type="term" value="C:ribonucleoprotein complex"/>
    <property type="evidence" value="ECO:0007669"/>
    <property type="project" value="UniProtKB-KW"/>
</dbReference>
<dbReference type="GO" id="GO:0003735">
    <property type="term" value="F:structural constituent of ribosome"/>
    <property type="evidence" value="ECO:0007669"/>
    <property type="project" value="InterPro"/>
</dbReference>
<evidence type="ECO:0000256" key="2">
    <source>
        <dbReference type="ARBA" id="ARBA00022980"/>
    </source>
</evidence>
<dbReference type="GO" id="GO:0005840">
    <property type="term" value="C:ribosome"/>
    <property type="evidence" value="ECO:0007669"/>
    <property type="project" value="UniProtKB-KW"/>
</dbReference>
<proteinExistence type="inferred from homology"/>
<evidence type="ECO:0000313" key="5">
    <source>
        <dbReference type="EMBL" id="GAG98440.1"/>
    </source>
</evidence>
<evidence type="ECO:0000259" key="4">
    <source>
        <dbReference type="PROSITE" id="PS00651"/>
    </source>
</evidence>
<keyword evidence="2" id="KW-0689">Ribosomal protein</keyword>
<dbReference type="PROSITE" id="PS00651">
    <property type="entry name" value="RIBOSOMAL_L9"/>
    <property type="match status" value="1"/>
</dbReference>
<accession>X1BTQ0</accession>
<gene>
    <name evidence="5" type="ORF">S01H4_37208</name>
</gene>
<dbReference type="InterPro" id="IPR000244">
    <property type="entry name" value="Ribosomal_bL9"/>
</dbReference>
<dbReference type="PANTHER" id="PTHR21368">
    <property type="entry name" value="50S RIBOSOMAL PROTEIN L9"/>
    <property type="match status" value="1"/>
</dbReference>